<dbReference type="InterPro" id="IPR018990">
    <property type="entry name" value="Prot_inh_I42_chagasin"/>
</dbReference>
<protein>
    <recommendedName>
        <fullName evidence="3">Proteinase inhibitor I42 chagasin domain-containing protein</fullName>
    </recommendedName>
</protein>
<keyword evidence="5" id="KW-1185">Reference proteome</keyword>
<sequence>MAERAQGSRSATFRRVEERVMALVRLSVADAAGLTGLRSGDTVELRLPESPTTTTGYRWRWLLPEALRMVADVPGTGGGRTLTFDVTACGRHELRAELARPWEEQARQAFTFVLDAS</sequence>
<dbReference type="InterPro" id="IPR036331">
    <property type="entry name" value="Chagasin-like_sf"/>
</dbReference>
<dbReference type="AlphaFoldDB" id="W7IHA9"/>
<feature type="domain" description="Proteinase inhibitor I42 chagasin" evidence="3">
    <location>
        <begin position="37"/>
        <end position="112"/>
    </location>
</feature>
<evidence type="ECO:0000256" key="1">
    <source>
        <dbReference type="ARBA" id="ARBA00022690"/>
    </source>
</evidence>
<evidence type="ECO:0000313" key="5">
    <source>
        <dbReference type="Proteomes" id="UP000019277"/>
    </source>
</evidence>
<evidence type="ECO:0000259" key="3">
    <source>
        <dbReference type="Pfam" id="PF09394"/>
    </source>
</evidence>
<organism evidence="4 5">
    <name type="scientific">Actinokineospora spheciospongiae</name>
    <dbReference type="NCBI Taxonomy" id="909613"/>
    <lineage>
        <taxon>Bacteria</taxon>
        <taxon>Bacillati</taxon>
        <taxon>Actinomycetota</taxon>
        <taxon>Actinomycetes</taxon>
        <taxon>Pseudonocardiales</taxon>
        <taxon>Pseudonocardiaceae</taxon>
        <taxon>Actinokineospora</taxon>
    </lineage>
</organism>
<evidence type="ECO:0000313" key="4">
    <source>
        <dbReference type="EMBL" id="EWC59683.1"/>
    </source>
</evidence>
<dbReference type="Pfam" id="PF09394">
    <property type="entry name" value="Inhibitor_I42"/>
    <property type="match status" value="1"/>
</dbReference>
<evidence type="ECO:0000256" key="2">
    <source>
        <dbReference type="ARBA" id="ARBA00022704"/>
    </source>
</evidence>
<reference evidence="4 5" key="1">
    <citation type="journal article" date="2014" name="Genome Announc.">
        <title>Draft Genome Sequence of the Antitrypanosomally Active Sponge-Associated Bacterium Actinokineospora sp. Strain EG49.</title>
        <authorList>
            <person name="Harjes J."/>
            <person name="Ryu T."/>
            <person name="Abdelmohsen U.R."/>
            <person name="Moitinho-Silva L."/>
            <person name="Horn H."/>
            <person name="Ravasi T."/>
            <person name="Hentschel U."/>
        </authorList>
    </citation>
    <scope>NUCLEOTIDE SEQUENCE [LARGE SCALE GENOMIC DNA]</scope>
    <source>
        <strain evidence="4 5">EG49</strain>
    </source>
</reference>
<comment type="caution">
    <text evidence="4">The sequence shown here is derived from an EMBL/GenBank/DDBJ whole genome shotgun (WGS) entry which is preliminary data.</text>
</comment>
<accession>W7IHA9</accession>
<name>W7IHA9_9PSEU</name>
<gene>
    <name evidence="4" type="ORF">UO65_5050</name>
</gene>
<dbReference type="EMBL" id="AYXG01000190">
    <property type="protein sequence ID" value="EWC59683.1"/>
    <property type="molecule type" value="Genomic_DNA"/>
</dbReference>
<dbReference type="GO" id="GO:0004869">
    <property type="term" value="F:cysteine-type endopeptidase inhibitor activity"/>
    <property type="evidence" value="ECO:0007669"/>
    <property type="project" value="UniProtKB-KW"/>
</dbReference>
<dbReference type="Gene3D" id="2.60.40.2020">
    <property type="match status" value="1"/>
</dbReference>
<proteinExistence type="predicted"/>
<dbReference type="Proteomes" id="UP000019277">
    <property type="component" value="Unassembled WGS sequence"/>
</dbReference>
<keyword evidence="1" id="KW-0646">Protease inhibitor</keyword>
<dbReference type="eggNOG" id="ENOG5030K3R">
    <property type="taxonomic scope" value="Bacteria"/>
</dbReference>
<dbReference type="SUPFAM" id="SSF141066">
    <property type="entry name" value="ICP-like"/>
    <property type="match status" value="1"/>
</dbReference>
<keyword evidence="2" id="KW-0789">Thiol protease inhibitor</keyword>